<dbReference type="PROSITE" id="PS51679">
    <property type="entry name" value="SAM_MT_C5"/>
    <property type="match status" value="1"/>
</dbReference>
<dbReference type="GO" id="GO:0032259">
    <property type="term" value="P:methylation"/>
    <property type="evidence" value="ECO:0007669"/>
    <property type="project" value="UniProtKB-KW"/>
</dbReference>
<proteinExistence type="inferred from homology"/>
<evidence type="ECO:0000256" key="6">
    <source>
        <dbReference type="PROSITE-ProRule" id="PRU01016"/>
    </source>
</evidence>
<dbReference type="PANTHER" id="PTHR10629:SF52">
    <property type="entry name" value="DNA (CYTOSINE-5)-METHYLTRANSFERASE 1"/>
    <property type="match status" value="1"/>
</dbReference>
<dbReference type="InterPro" id="IPR050390">
    <property type="entry name" value="C5-Methyltransferase"/>
</dbReference>
<dbReference type="PANTHER" id="PTHR10629">
    <property type="entry name" value="CYTOSINE-SPECIFIC METHYLTRANSFERASE"/>
    <property type="match status" value="1"/>
</dbReference>
<reference evidence="10" key="1">
    <citation type="journal article" date="2019" name="Int. J. Syst. Evol. Microbiol.">
        <title>The Global Catalogue of Microorganisms (GCM) 10K type strain sequencing project: providing services to taxonomists for standard genome sequencing and annotation.</title>
        <authorList>
            <consortium name="The Broad Institute Genomics Platform"/>
            <consortium name="The Broad Institute Genome Sequencing Center for Infectious Disease"/>
            <person name="Wu L."/>
            <person name="Ma J."/>
        </authorList>
    </citation>
    <scope>NUCLEOTIDE SEQUENCE [LARGE SCALE GENOMIC DNA]</scope>
    <source>
        <strain evidence="10">CECT 8531</strain>
    </source>
</reference>
<keyword evidence="2 6" id="KW-0808">Transferase</keyword>
<keyword evidence="3 6" id="KW-0949">S-adenosyl-L-methionine</keyword>
<evidence type="ECO:0000256" key="5">
    <source>
        <dbReference type="ARBA" id="ARBA00047422"/>
    </source>
</evidence>
<sequence>MAGAATATSRYSRIREDLDMSIFNSNWREVDTDKVSMNGTPLFGDIFSGAGGLSVGFRSAGFRKAFSAEINKHASETLRHNFPESYHFEGDVADLSETKIKSVLEGRKLDVLVGGPPCQGFSVAGKRQIDDPRNELFLEFCRLVEICQPEFFVMENVPGILTMQKGAVTNAILQKFEDIGYPETSVRILEAAEYGVPQLRTRAIFVGNRLNVKNPYPKPTHSRDNYISINDAMDDLKNLPRDPATNHEWTNHSAAYEARISKVPAGGSLYETFRDAFKRQYSGVPSMAAKENHGGTHIHYEKNRVLSARELARLQTFPDDFFFKGGMKKAYWQIGNAVPCLLAEKIGLAIRAGLTSSN</sequence>
<keyword evidence="10" id="KW-1185">Reference proteome</keyword>
<evidence type="ECO:0000256" key="3">
    <source>
        <dbReference type="ARBA" id="ARBA00022691"/>
    </source>
</evidence>
<dbReference type="RefSeq" id="WP_381423415.1">
    <property type="nucleotide sequence ID" value="NZ_JBHSDH010000013.1"/>
</dbReference>
<evidence type="ECO:0000256" key="7">
    <source>
        <dbReference type="RuleBase" id="RU000416"/>
    </source>
</evidence>
<evidence type="ECO:0000256" key="2">
    <source>
        <dbReference type="ARBA" id="ARBA00022679"/>
    </source>
</evidence>
<comment type="caution">
    <text evidence="9">The sequence shown here is derived from an EMBL/GenBank/DDBJ whole genome shotgun (WGS) entry which is preliminary data.</text>
</comment>
<dbReference type="EC" id="2.1.1.37" evidence="8"/>
<organism evidence="9 10">
    <name type="scientific">Sphingorhabdus arenilitoris</name>
    <dbReference type="NCBI Taxonomy" id="1490041"/>
    <lineage>
        <taxon>Bacteria</taxon>
        <taxon>Pseudomonadati</taxon>
        <taxon>Pseudomonadota</taxon>
        <taxon>Alphaproteobacteria</taxon>
        <taxon>Sphingomonadales</taxon>
        <taxon>Sphingomonadaceae</taxon>
        <taxon>Sphingorhabdus</taxon>
    </lineage>
</organism>
<dbReference type="NCBIfam" id="TIGR00675">
    <property type="entry name" value="dcm"/>
    <property type="match status" value="1"/>
</dbReference>
<evidence type="ECO:0000256" key="4">
    <source>
        <dbReference type="ARBA" id="ARBA00022747"/>
    </source>
</evidence>
<dbReference type="InterPro" id="IPR001525">
    <property type="entry name" value="C5_MeTfrase"/>
</dbReference>
<dbReference type="Proteomes" id="UP001595887">
    <property type="component" value="Unassembled WGS sequence"/>
</dbReference>
<evidence type="ECO:0000256" key="1">
    <source>
        <dbReference type="ARBA" id="ARBA00022603"/>
    </source>
</evidence>
<name>A0ABV8RIM3_9SPHN</name>
<evidence type="ECO:0000256" key="8">
    <source>
        <dbReference type="RuleBase" id="RU000417"/>
    </source>
</evidence>
<dbReference type="GO" id="GO:0003886">
    <property type="term" value="F:DNA (cytosine-5-)-methyltransferase activity"/>
    <property type="evidence" value="ECO:0007669"/>
    <property type="project" value="UniProtKB-EC"/>
</dbReference>
<feature type="active site" evidence="6">
    <location>
        <position position="118"/>
    </location>
</feature>
<gene>
    <name evidence="9" type="ORF">ACFOWX_09240</name>
</gene>
<protein>
    <recommendedName>
        <fullName evidence="8">Cytosine-specific methyltransferase</fullName>
        <ecNumber evidence="8">2.1.1.37</ecNumber>
    </recommendedName>
</protein>
<dbReference type="InterPro" id="IPR018117">
    <property type="entry name" value="C5_DNA_meth_AS"/>
</dbReference>
<dbReference type="EMBL" id="JBHSDH010000013">
    <property type="protein sequence ID" value="MFC4292594.1"/>
    <property type="molecule type" value="Genomic_DNA"/>
</dbReference>
<dbReference type="Gene3D" id="3.40.50.150">
    <property type="entry name" value="Vaccinia Virus protein VP39"/>
    <property type="match status" value="1"/>
</dbReference>
<accession>A0ABV8RIM3</accession>
<comment type="catalytic activity">
    <reaction evidence="5 8">
        <text>a 2'-deoxycytidine in DNA + S-adenosyl-L-methionine = a 5-methyl-2'-deoxycytidine in DNA + S-adenosyl-L-homocysteine + H(+)</text>
        <dbReference type="Rhea" id="RHEA:13681"/>
        <dbReference type="Rhea" id="RHEA-COMP:11369"/>
        <dbReference type="Rhea" id="RHEA-COMP:11370"/>
        <dbReference type="ChEBI" id="CHEBI:15378"/>
        <dbReference type="ChEBI" id="CHEBI:57856"/>
        <dbReference type="ChEBI" id="CHEBI:59789"/>
        <dbReference type="ChEBI" id="CHEBI:85452"/>
        <dbReference type="ChEBI" id="CHEBI:85454"/>
        <dbReference type="EC" id="2.1.1.37"/>
    </reaction>
</comment>
<comment type="similarity">
    <text evidence="6 7">Belongs to the class I-like SAM-binding methyltransferase superfamily. C5-methyltransferase family.</text>
</comment>
<dbReference type="Gene3D" id="3.90.120.10">
    <property type="entry name" value="DNA Methylase, subunit A, domain 2"/>
    <property type="match status" value="1"/>
</dbReference>
<dbReference type="SUPFAM" id="SSF53335">
    <property type="entry name" value="S-adenosyl-L-methionine-dependent methyltransferases"/>
    <property type="match status" value="1"/>
</dbReference>
<dbReference type="Pfam" id="PF00145">
    <property type="entry name" value="DNA_methylase"/>
    <property type="match status" value="1"/>
</dbReference>
<dbReference type="PROSITE" id="PS00094">
    <property type="entry name" value="C5_MTASE_1"/>
    <property type="match status" value="1"/>
</dbReference>
<keyword evidence="1 6" id="KW-0489">Methyltransferase</keyword>
<dbReference type="InterPro" id="IPR029063">
    <property type="entry name" value="SAM-dependent_MTases_sf"/>
</dbReference>
<evidence type="ECO:0000313" key="10">
    <source>
        <dbReference type="Proteomes" id="UP001595887"/>
    </source>
</evidence>
<dbReference type="PRINTS" id="PR00105">
    <property type="entry name" value="C5METTRFRASE"/>
</dbReference>
<evidence type="ECO:0000313" key="9">
    <source>
        <dbReference type="EMBL" id="MFC4292594.1"/>
    </source>
</evidence>
<keyword evidence="4" id="KW-0680">Restriction system</keyword>
<dbReference type="CDD" id="cd00315">
    <property type="entry name" value="Cyt_C5_DNA_methylase"/>
    <property type="match status" value="1"/>
</dbReference>